<keyword evidence="4 6" id="KW-1133">Transmembrane helix</keyword>
<feature type="domain" description="SSD" evidence="7">
    <location>
        <begin position="212"/>
        <end position="341"/>
    </location>
</feature>
<organism evidence="8 9">
    <name type="scientific">Devosia riboflavina</name>
    <dbReference type="NCBI Taxonomy" id="46914"/>
    <lineage>
        <taxon>Bacteria</taxon>
        <taxon>Pseudomonadati</taxon>
        <taxon>Pseudomonadota</taxon>
        <taxon>Alphaproteobacteria</taxon>
        <taxon>Hyphomicrobiales</taxon>
        <taxon>Devosiaceae</taxon>
        <taxon>Devosia</taxon>
    </lineage>
</organism>
<feature type="transmembrane region" description="Helical" evidence="6">
    <location>
        <begin position="242"/>
        <end position="266"/>
    </location>
</feature>
<reference evidence="8 9" key="1">
    <citation type="submission" date="2014-08" db="EMBL/GenBank/DDBJ databases">
        <authorList>
            <person name="Hassan Y.I."/>
            <person name="Lepp D."/>
            <person name="Zhou T."/>
        </authorList>
    </citation>
    <scope>NUCLEOTIDE SEQUENCE [LARGE SCALE GENOMIC DNA]</scope>
    <source>
        <strain evidence="8 9">IFO13584</strain>
    </source>
</reference>
<feature type="transmembrane region" description="Helical" evidence="6">
    <location>
        <begin position="212"/>
        <end position="230"/>
    </location>
</feature>
<proteinExistence type="predicted"/>
<feature type="transmembrane region" description="Helical" evidence="6">
    <location>
        <begin position="653"/>
        <end position="676"/>
    </location>
</feature>
<dbReference type="PROSITE" id="PS50156">
    <property type="entry name" value="SSD"/>
    <property type="match status" value="1"/>
</dbReference>
<evidence type="ECO:0000256" key="5">
    <source>
        <dbReference type="ARBA" id="ARBA00023136"/>
    </source>
</evidence>
<evidence type="ECO:0000256" key="1">
    <source>
        <dbReference type="ARBA" id="ARBA00004651"/>
    </source>
</evidence>
<feature type="transmembrane region" description="Helical" evidence="6">
    <location>
        <begin position="22"/>
        <end position="45"/>
    </location>
</feature>
<dbReference type="SUPFAM" id="SSF82866">
    <property type="entry name" value="Multidrug efflux transporter AcrB transmembrane domain"/>
    <property type="match status" value="2"/>
</dbReference>
<keyword evidence="3 6" id="KW-0812">Transmembrane</keyword>
<evidence type="ECO:0000313" key="8">
    <source>
        <dbReference type="EMBL" id="KFL31382.1"/>
    </source>
</evidence>
<evidence type="ECO:0000256" key="6">
    <source>
        <dbReference type="SAM" id="Phobius"/>
    </source>
</evidence>
<dbReference type="GO" id="GO:0005886">
    <property type="term" value="C:plasma membrane"/>
    <property type="evidence" value="ECO:0007669"/>
    <property type="project" value="UniProtKB-SubCell"/>
</dbReference>
<dbReference type="PANTHER" id="PTHR33406:SF11">
    <property type="entry name" value="MEMBRANE PROTEIN SCO6666-RELATED"/>
    <property type="match status" value="1"/>
</dbReference>
<evidence type="ECO:0000313" key="9">
    <source>
        <dbReference type="Proteomes" id="UP000028981"/>
    </source>
</evidence>
<comment type="subcellular location">
    <subcellularLocation>
        <location evidence="1">Cell membrane</location>
        <topology evidence="1">Multi-pass membrane protein</topology>
    </subcellularLocation>
</comment>
<feature type="transmembrane region" description="Helical" evidence="6">
    <location>
        <begin position="568"/>
        <end position="586"/>
    </location>
</feature>
<evidence type="ECO:0000256" key="2">
    <source>
        <dbReference type="ARBA" id="ARBA00022475"/>
    </source>
</evidence>
<comment type="caution">
    <text evidence="8">The sequence shown here is derived from an EMBL/GenBank/DDBJ whole genome shotgun (WGS) entry which is preliminary data.</text>
</comment>
<feature type="transmembrane region" description="Helical" evidence="6">
    <location>
        <begin position="315"/>
        <end position="346"/>
    </location>
</feature>
<dbReference type="Gene3D" id="1.20.1640.10">
    <property type="entry name" value="Multidrug efflux transporter AcrB transmembrane domain"/>
    <property type="match status" value="2"/>
</dbReference>
<dbReference type="STRING" id="46914.JP75_07390"/>
<feature type="transmembrane region" description="Helical" evidence="6">
    <location>
        <begin position="187"/>
        <end position="206"/>
    </location>
</feature>
<feature type="transmembrane region" description="Helical" evidence="6">
    <location>
        <begin position="286"/>
        <end position="308"/>
    </location>
</feature>
<dbReference type="InterPro" id="IPR004869">
    <property type="entry name" value="MMPL_dom"/>
</dbReference>
<gene>
    <name evidence="8" type="ORF">JP75_07390</name>
</gene>
<dbReference type="EMBL" id="JQGC01000006">
    <property type="protein sequence ID" value="KFL31382.1"/>
    <property type="molecule type" value="Genomic_DNA"/>
</dbReference>
<dbReference type="InterPro" id="IPR000731">
    <property type="entry name" value="SSD"/>
</dbReference>
<feature type="transmembrane region" description="Helical" evidence="6">
    <location>
        <begin position="683"/>
        <end position="703"/>
    </location>
</feature>
<dbReference type="Proteomes" id="UP000028981">
    <property type="component" value="Unassembled WGS sequence"/>
</dbReference>
<dbReference type="AlphaFoldDB" id="A0A087M3C9"/>
<name>A0A087M3C9_9HYPH</name>
<dbReference type="OrthoDB" id="948134at2"/>
<sequence length="728" mass="76573">MSSSIALPLPPSPRLGAALVRYRWLVIAAGIVLLIVAGLLASGALRALSLSRFEAPGSESRLAAAELLETFDVGAANMLLLVTAREGTIDDPATSAEAQAIAGRLAAEPAVAAVETPWTSPGKLGLVSADRKHALILARLPGSATETRSLMGELSPRYTMETERLTVGVGGGDEVFRQVGHEAAEDFVRAELIIFPGVFALLLLFFRNVAAAILPVAVGLFAMVSTLAVLRLLAGVTEVSTFALNLTLVLGLGLGVDYGLFILARFREALGRGKPVPDAVAESVATAGRTVLFSGITVAVSLAALLVFPSSFLRSFAYAGVTVVLFGVIGATVLLPALLAVVGRWISPAKQSTAAGLWHRTALAVMRRPLVFGTGAIAILLLLGSPVRDIAFGLPDDRVLPEGVSSRSVHEVIRQNFAAEVTDSFMILGSGDNGAAPHAAAIAAYAAALSLVPGIAEVESAVGTFAAGEQVRPAPADADGWLRGEKTWLAATPLSERLEGDPLAFVQDMRAVPASFDTLVGGYPADLADFRLMVMDWLPLAATIIFGATIVILFLMTGSVLLPLKATVLNLVSLSALFGALVFVFQQGHFADLLGFTPTGTLESSIPILMFCIAYGLSMDYEVFMLSRIKEEHDHGRDNASSVAIGLERSGPLITAAALILAFSFLAYLSSGVVFLKMLGLGLALAIIVDATLIRAVLVPVFMRLAGELNWWAPGPLRRFYERFGLRE</sequence>
<keyword evidence="2" id="KW-1003">Cell membrane</keyword>
<protein>
    <submittedName>
        <fullName evidence="8">RND transporter</fullName>
    </submittedName>
</protein>
<dbReference type="InterPro" id="IPR050545">
    <property type="entry name" value="Mycobact_MmpL"/>
</dbReference>
<dbReference type="PANTHER" id="PTHR33406">
    <property type="entry name" value="MEMBRANE PROTEIN MJ1562-RELATED"/>
    <property type="match status" value="1"/>
</dbReference>
<evidence type="ECO:0000259" key="7">
    <source>
        <dbReference type="PROSITE" id="PS50156"/>
    </source>
</evidence>
<accession>A0A087M3C9</accession>
<keyword evidence="5 6" id="KW-0472">Membrane</keyword>
<dbReference type="Pfam" id="PF03176">
    <property type="entry name" value="MMPL"/>
    <property type="match status" value="2"/>
</dbReference>
<keyword evidence="9" id="KW-1185">Reference proteome</keyword>
<dbReference type="RefSeq" id="WP_035081059.1">
    <property type="nucleotide sequence ID" value="NZ_JQGC01000006.1"/>
</dbReference>
<feature type="transmembrane region" description="Helical" evidence="6">
    <location>
        <begin position="537"/>
        <end position="562"/>
    </location>
</feature>
<evidence type="ECO:0000256" key="4">
    <source>
        <dbReference type="ARBA" id="ARBA00022989"/>
    </source>
</evidence>
<evidence type="ECO:0000256" key="3">
    <source>
        <dbReference type="ARBA" id="ARBA00022692"/>
    </source>
</evidence>